<dbReference type="GO" id="GO:0030686">
    <property type="term" value="C:90S preribosome"/>
    <property type="evidence" value="ECO:0007669"/>
    <property type="project" value="TreeGrafter"/>
</dbReference>
<dbReference type="InterPro" id="IPR011989">
    <property type="entry name" value="ARM-like"/>
</dbReference>
<evidence type="ECO:0000256" key="8">
    <source>
        <dbReference type="ARBA" id="ARBA00023274"/>
    </source>
</evidence>
<keyword evidence="14" id="KW-1185">Reference proteome</keyword>
<evidence type="ECO:0000256" key="6">
    <source>
        <dbReference type="ARBA" id="ARBA00022552"/>
    </source>
</evidence>
<reference evidence="13" key="1">
    <citation type="submission" date="2015-10" db="EMBL/GenBank/DDBJ databases">
        <authorList>
            <person name="Regsiter A."/>
            <person name="william w."/>
        </authorList>
    </citation>
    <scope>NUCLEOTIDE SEQUENCE</scope>
    <source>
        <strain evidence="13">Montdore</strain>
    </source>
</reference>
<evidence type="ECO:0000256" key="7">
    <source>
        <dbReference type="ARBA" id="ARBA00023242"/>
    </source>
</evidence>
<evidence type="ECO:0000256" key="9">
    <source>
        <dbReference type="ARBA" id="ARBA00025076"/>
    </source>
</evidence>
<feature type="coiled-coil region" evidence="11">
    <location>
        <begin position="1588"/>
        <end position="1615"/>
    </location>
</feature>
<evidence type="ECO:0000256" key="10">
    <source>
        <dbReference type="RuleBase" id="RU367065"/>
    </source>
</evidence>
<dbReference type="PANTHER" id="PTHR13457:SF1">
    <property type="entry name" value="HEAT REPEAT-CONTAINING PROTEIN 1"/>
    <property type="match status" value="1"/>
</dbReference>
<keyword evidence="7 10" id="KW-0539">Nucleus</keyword>
<keyword evidence="11" id="KW-0175">Coiled coil</keyword>
<evidence type="ECO:0000256" key="4">
    <source>
        <dbReference type="ARBA" id="ARBA00015399"/>
    </source>
</evidence>
<accession>A0A292PU14</accession>
<dbReference type="InterPro" id="IPR016024">
    <property type="entry name" value="ARM-type_fold"/>
</dbReference>
<comment type="function">
    <text evidence="9">Involved in nucleolar processing of pre-18S ribosomal RNA. Involved in ribosome biosynthesis.</text>
</comment>
<dbReference type="Proteomes" id="UP001412239">
    <property type="component" value="Unassembled WGS sequence"/>
</dbReference>
<sequence>MIHGKKKGTSWADDITFLPHSALSATTAMASNLAAQLSAIAATSTNTLNTQKLRSIHSISLLFPPSVAAAQDTDTIFSIAIEGFRELCRLDKRFLLYEKGLFSEYSKNVDRFVLPQASAESLNKNIDGFLQLLCGRMLLQPALRALEWLVRKFRVQDQNTASLILCFLPYHDHPTLFKTLLSILRQKDLPREFIFLTPYLRKPSPVPKHVITHSLSHHRDLFTLLCDHTTNAVSAKRDSHQLVSFFSVVTTASVSLMCDSISSNKSGRAKNVPTAENILTSTLPLLDQAFSARSSPELETGCHMLTIILVTKLSLADTVLTAIIKSIVNHWTVGSCKTGLTCAAYIAQSRLSNDVELPDEVISALLKLDMPEFGNKGLGEAILSMQVKYRVDRLVVALCLGILKRLGETYDVKGLRIVISLLERAKMESHQRLLVTKRLVEAAQKVGSAAMSGENTNEIREALAGALVNWAGPAREGKIGRILTQVMADDAINADDLEMRLQTVIRTLPTALPGPANKAVEEVPAQAQTLEDILPTIPSDTGEKTILAPKAKKLFQDLLRFFVVAVLSKRQEEFIKLPLFKDLPPDNPLQISFLIECWTSQKYPAAMRSSALRVCAKAIRRQASKSVSVDYQAVLPHIFIALADPNRRVRSDAVDLTKVLFEHYKGLQQPMSGDKPPKKKRKRSLRAAQHWGLGTIYGEGKESDEVKWLELDQVIKLMEQITANDFFGYIEDPEYIGNVLAITVGTGEGISSGLKGSLKRSIFVFLSSHAVNAPGLEIRYRLLSQINKINLAGDIRTQNLLPALTDWLSVEGYDERVQQCQAERLDILAIEKQMVQVVNADEPRILIDIFTRCVSHSLLGAAVDRIKEIWSAIELGVQIELAAELLEIELEVTQDFSGIGVLERLRIPTAAFQHFFDNARTQLQVSLPHISVGPNKRRRGVSDGMSDGAKTEKLEAARRRATVVTDLLHAQGAERHGSLLKSLFGILSDLAGSHFSGMAYLNQVLLDCMSSIVANIQRSGGPGIDDSVRPDVLVECIRAATAPQVQNRAILLLANLADVVPERVQHSVMPIFTFMGANTLRRDDEYSAFVIEQTIKRIIPPLVRSLQSQEGNQLVGTAELVNTFVASYSHIPSHRRVRLFVALINTLGPEEFLFAVIAKLGEKYLSTDAENPAGEEAVVTSSCKMMVESFDIDIQLEAIKRYLDLVTEVLWHMKHGLSKHLFEVAKSDRSELAERLLNLLFIVIGNKKLQDYIVKMDDGSDMRSEKFSQVLERVLGPLEWGPGSGVYEAASRVLSGLLYGLHIPRFISIVEHLIFNPESNFRGGALKTFRDRLANIRRIDSASAKAIAGFAPKISTLISAHDPDKLSIDAIACITSIVKLCQSEMPPIIASIADAVVGHGGLHSSDDSAQAVSLVCLTSLAAKFKVHLIPILPKAVPRSLELLREGLGGGTGHEVLHDYVIAFLEELVKNLPVFMTSWLEKIMKLMYYSAAVMEEEDEVCVRFGFLKTIGQKIQLDAILRVCTETWDQVIEGGEVAIEEVLTTLEVAESSTKGDEKRSKATKRLFRTTDSLKPLLNIVLLLLDLRRTLLGLGETVDIEEKKIQELEDQALKVILKFVYRLNHGNFRPVFLQIIEWATEDLSKGSATSINRCVALWNFLYLLGSDLESIFTSYFGFALDNAVDILTNDIIFTTHLPLWKSTLRALRVAFKSDDHEFWQSPTTFGKIAPILTTQLARAAASAPAVREYVYPALTELVGAIQGSEEHAKVINGKVLEQMKADDKMARIAAAEALKDIYAQAGEEWLNFLPESVPVIAELMEDEDEGVETAAHLLVVAIEKHLGEGELQAMLT</sequence>
<evidence type="ECO:0000256" key="3">
    <source>
        <dbReference type="ARBA" id="ARBA00011399"/>
    </source>
</evidence>
<dbReference type="GO" id="GO:0034455">
    <property type="term" value="C:t-UTP complex"/>
    <property type="evidence" value="ECO:0007669"/>
    <property type="project" value="TreeGrafter"/>
</dbReference>
<evidence type="ECO:0000313" key="14">
    <source>
        <dbReference type="Proteomes" id="UP001412239"/>
    </source>
</evidence>
<comment type="similarity">
    <text evidence="2 10">Belongs to the HEATR1/UTP10 family.</text>
</comment>
<dbReference type="GO" id="GO:0000462">
    <property type="term" value="P:maturation of SSU-rRNA from tricistronic rRNA transcript (SSU-rRNA, 5.8S rRNA, LSU-rRNA)"/>
    <property type="evidence" value="ECO:0007669"/>
    <property type="project" value="TreeGrafter"/>
</dbReference>
<dbReference type="GO" id="GO:0030515">
    <property type="term" value="F:snoRNA binding"/>
    <property type="evidence" value="ECO:0007669"/>
    <property type="project" value="TreeGrafter"/>
</dbReference>
<dbReference type="Pfam" id="PF12397">
    <property type="entry name" value="U3snoRNP10"/>
    <property type="match status" value="1"/>
</dbReference>
<name>A0A292PU14_9PEZI</name>
<dbReference type="InterPro" id="IPR022125">
    <property type="entry name" value="U3snoRNP10_N"/>
</dbReference>
<keyword evidence="6 10" id="KW-0698">rRNA processing</keyword>
<dbReference type="InterPro" id="IPR040191">
    <property type="entry name" value="UTP10"/>
</dbReference>
<keyword evidence="8 10" id="KW-0687">Ribonucleoprotein</keyword>
<dbReference type="PANTHER" id="PTHR13457">
    <property type="entry name" value="BAP28"/>
    <property type="match status" value="1"/>
</dbReference>
<dbReference type="SMART" id="SM01036">
    <property type="entry name" value="BP28CT"/>
    <property type="match status" value="1"/>
</dbReference>
<protein>
    <recommendedName>
        <fullName evidence="4 10">U3 small nucleolar RNA-associated protein 10</fullName>
    </recommendedName>
</protein>
<gene>
    <name evidence="13" type="ORF">GSTUAT00005230001</name>
</gene>
<dbReference type="Gene3D" id="1.25.10.10">
    <property type="entry name" value="Leucine-rich Repeat Variant"/>
    <property type="match status" value="3"/>
</dbReference>
<dbReference type="GO" id="GO:0032040">
    <property type="term" value="C:small-subunit processome"/>
    <property type="evidence" value="ECO:0007669"/>
    <property type="project" value="TreeGrafter"/>
</dbReference>
<dbReference type="InterPro" id="IPR056473">
    <property type="entry name" value="HEAT_Utp10/HEAT1"/>
</dbReference>
<evidence type="ECO:0000259" key="12">
    <source>
        <dbReference type="SMART" id="SM01036"/>
    </source>
</evidence>
<dbReference type="EMBL" id="LN891042">
    <property type="protein sequence ID" value="CUS10614.1"/>
    <property type="molecule type" value="Genomic_DNA"/>
</dbReference>
<organism evidence="13 14">
    <name type="scientific">Tuber aestivum</name>
    <name type="common">summer truffle</name>
    <dbReference type="NCBI Taxonomy" id="59557"/>
    <lineage>
        <taxon>Eukaryota</taxon>
        <taxon>Fungi</taxon>
        <taxon>Dikarya</taxon>
        <taxon>Ascomycota</taxon>
        <taxon>Pezizomycotina</taxon>
        <taxon>Pezizomycetes</taxon>
        <taxon>Pezizales</taxon>
        <taxon>Tuberaceae</taxon>
        <taxon>Tuber</taxon>
    </lineage>
</organism>
<evidence type="ECO:0000256" key="2">
    <source>
        <dbReference type="ARBA" id="ARBA00010559"/>
    </source>
</evidence>
<evidence type="ECO:0000256" key="1">
    <source>
        <dbReference type="ARBA" id="ARBA00004604"/>
    </source>
</evidence>
<dbReference type="Pfam" id="PF08146">
    <property type="entry name" value="BP28CT"/>
    <property type="match status" value="1"/>
</dbReference>
<evidence type="ECO:0000313" key="13">
    <source>
        <dbReference type="EMBL" id="CUS10614.1"/>
    </source>
</evidence>
<dbReference type="GO" id="GO:0045943">
    <property type="term" value="P:positive regulation of transcription by RNA polymerase I"/>
    <property type="evidence" value="ECO:0007669"/>
    <property type="project" value="TreeGrafter"/>
</dbReference>
<evidence type="ECO:0000256" key="11">
    <source>
        <dbReference type="SAM" id="Coils"/>
    </source>
</evidence>
<evidence type="ECO:0000256" key="5">
    <source>
        <dbReference type="ARBA" id="ARBA00022517"/>
    </source>
</evidence>
<keyword evidence="5 10" id="KW-0690">Ribosome biogenesis</keyword>
<feature type="domain" description="BP28 C-terminal" evidence="12">
    <location>
        <begin position="1567"/>
        <end position="1715"/>
    </location>
</feature>
<dbReference type="InterPro" id="IPR012954">
    <property type="entry name" value="BP28_C_dom"/>
</dbReference>
<comment type="subunit">
    <text evidence="3 10">Component of the ribosomal small subunit (SSU) processome.</text>
</comment>
<proteinExistence type="inferred from homology"/>
<dbReference type="SUPFAM" id="SSF48371">
    <property type="entry name" value="ARM repeat"/>
    <property type="match status" value="2"/>
</dbReference>
<comment type="subcellular location">
    <subcellularLocation>
        <location evidence="1 10">Nucleus</location>
        <location evidence="1 10">Nucleolus</location>
    </subcellularLocation>
</comment>
<dbReference type="Pfam" id="PF23243">
    <property type="entry name" value="HEAT_HEATR1"/>
    <property type="match status" value="1"/>
</dbReference>